<organism evidence="2 3">
    <name type="scientific">Candidatus Dojkabacteria bacterium</name>
    <dbReference type="NCBI Taxonomy" id="2099670"/>
    <lineage>
        <taxon>Bacteria</taxon>
        <taxon>Candidatus Dojkabacteria</taxon>
    </lineage>
</organism>
<gene>
    <name evidence="2" type="ORF">GX656_02290</name>
</gene>
<reference evidence="2 3" key="1">
    <citation type="journal article" date="2020" name="Biotechnol. Biofuels">
        <title>New insights from the biogas microbiome by comprehensive genome-resolved metagenomics of nearly 1600 species originating from multiple anaerobic digesters.</title>
        <authorList>
            <person name="Campanaro S."/>
            <person name="Treu L."/>
            <person name="Rodriguez-R L.M."/>
            <person name="Kovalovszki A."/>
            <person name="Ziels R.M."/>
            <person name="Maus I."/>
            <person name="Zhu X."/>
            <person name="Kougias P.G."/>
            <person name="Basile A."/>
            <person name="Luo G."/>
            <person name="Schluter A."/>
            <person name="Konstantinidis K.T."/>
            <person name="Angelidaki I."/>
        </authorList>
    </citation>
    <scope>NUCLEOTIDE SEQUENCE [LARGE SCALE GENOMIC DNA]</scope>
    <source>
        <strain evidence="2">AS06rmzACSIP_65</strain>
    </source>
</reference>
<dbReference type="EMBL" id="JAAZBX010000007">
    <property type="protein sequence ID" value="NLD25446.1"/>
    <property type="molecule type" value="Genomic_DNA"/>
</dbReference>
<feature type="region of interest" description="Disordered" evidence="1">
    <location>
        <begin position="154"/>
        <end position="177"/>
    </location>
</feature>
<proteinExistence type="predicted"/>
<dbReference type="AlphaFoldDB" id="A0A847D0Z3"/>
<evidence type="ECO:0000313" key="3">
    <source>
        <dbReference type="Proteomes" id="UP000545876"/>
    </source>
</evidence>
<sequence length="177" mass="20378">MPERYYSESPDSFEDERQESDLEFIRKDLEDIFSHGFSGDSQTEDLENLSSLDIKEFIYQHLIESGIIDVQFSNTVDIENFDEIAQLCDFLSTTLTKYPQKGEVQVHFLESGDFAATVSVIQTSLKGVSVKVESLEESPKFLVNKWKEIVDKNSSKDRKKNKTKKFGELKKKFGKNI</sequence>
<evidence type="ECO:0000256" key="1">
    <source>
        <dbReference type="SAM" id="MobiDB-lite"/>
    </source>
</evidence>
<evidence type="ECO:0000313" key="2">
    <source>
        <dbReference type="EMBL" id="NLD25446.1"/>
    </source>
</evidence>
<comment type="caution">
    <text evidence="2">The sequence shown here is derived from an EMBL/GenBank/DDBJ whole genome shotgun (WGS) entry which is preliminary data.</text>
</comment>
<accession>A0A847D0Z3</accession>
<protein>
    <submittedName>
        <fullName evidence="2">Uncharacterized protein</fullName>
    </submittedName>
</protein>
<dbReference type="Proteomes" id="UP000545876">
    <property type="component" value="Unassembled WGS sequence"/>
</dbReference>
<name>A0A847D0Z3_9BACT</name>